<dbReference type="PANTHER" id="PTHR43543:SF1">
    <property type="entry name" value="MALONIC SEMIALDEHYDE REDUCTASE RUTE-RELATED"/>
    <property type="match status" value="1"/>
</dbReference>
<dbReference type="RefSeq" id="WP_144257947.1">
    <property type="nucleotide sequence ID" value="NZ_CP041636.1"/>
</dbReference>
<proteinExistence type="inferred from homology"/>
<keyword evidence="5" id="KW-0520">NAD</keyword>
<dbReference type="Gene3D" id="3.40.109.10">
    <property type="entry name" value="NADH Oxidase"/>
    <property type="match status" value="1"/>
</dbReference>
<keyword evidence="4 5" id="KW-0560">Oxidoreductase</keyword>
<keyword evidence="3 5" id="KW-0521">NADP</keyword>
<dbReference type="PANTHER" id="PTHR43543">
    <property type="entry name" value="MALONIC SEMIALDEHYDE REDUCTASE RUTE-RELATED"/>
    <property type="match status" value="1"/>
</dbReference>
<dbReference type="SUPFAM" id="SSF55469">
    <property type="entry name" value="FMN-dependent nitroreductase-like"/>
    <property type="match status" value="1"/>
</dbReference>
<dbReference type="Proteomes" id="UP000317496">
    <property type="component" value="Chromosome"/>
</dbReference>
<reference evidence="7 8" key="1">
    <citation type="submission" date="2019-07" db="EMBL/GenBank/DDBJ databases">
        <title>Genome sequencing for Ferrovibrio sp. K5.</title>
        <authorList>
            <person name="Park S.-J."/>
        </authorList>
    </citation>
    <scope>NUCLEOTIDE SEQUENCE [LARGE SCALE GENOMIC DNA]</scope>
    <source>
        <strain evidence="7 8">K5</strain>
    </source>
</reference>
<sequence length="193" mass="21271">MLDAAALDTLFRTARTHNGWLDRPVTDDDLHRLYDLMKMAPTSANCSPARIVFVRSAEAKARLKPAMGPGNLEKTMAAPVTAIIGYDLQFAEHMPRLFPHNPDARNWFNDPKVAEMVAFRNGSLQGAYFILAARAVGLDTGPMSGFDNARVDAEFFPGGRVRSNFLCNLGHGDSTKLFARSPRLEFAEACEVL</sequence>
<evidence type="ECO:0000256" key="4">
    <source>
        <dbReference type="ARBA" id="ARBA00023002"/>
    </source>
</evidence>
<evidence type="ECO:0000256" key="5">
    <source>
        <dbReference type="HAMAP-Rule" id="MF_01204"/>
    </source>
</evidence>
<keyword evidence="8" id="KW-1185">Reference proteome</keyword>
<evidence type="ECO:0000313" key="7">
    <source>
        <dbReference type="EMBL" id="QDO98951.1"/>
    </source>
</evidence>
<evidence type="ECO:0000256" key="1">
    <source>
        <dbReference type="ARBA" id="ARBA00022630"/>
    </source>
</evidence>
<dbReference type="KEGG" id="fer:FNB15_17485"/>
<dbReference type="GO" id="GO:0016491">
    <property type="term" value="F:oxidoreductase activity"/>
    <property type="evidence" value="ECO:0007669"/>
    <property type="project" value="UniProtKB-UniRule"/>
</dbReference>
<organism evidence="7 8">
    <name type="scientific">Ferrovibrio terrae</name>
    <dbReference type="NCBI Taxonomy" id="2594003"/>
    <lineage>
        <taxon>Bacteria</taxon>
        <taxon>Pseudomonadati</taxon>
        <taxon>Pseudomonadota</taxon>
        <taxon>Alphaproteobacteria</taxon>
        <taxon>Rhodospirillales</taxon>
        <taxon>Rhodospirillaceae</taxon>
        <taxon>Ferrovibrio</taxon>
    </lineage>
</organism>
<dbReference type="EC" id="1.-.-.-" evidence="5"/>
<dbReference type="InterPro" id="IPR000415">
    <property type="entry name" value="Nitroreductase-like"/>
</dbReference>
<dbReference type="EMBL" id="CP041636">
    <property type="protein sequence ID" value="QDO98951.1"/>
    <property type="molecule type" value="Genomic_DNA"/>
</dbReference>
<evidence type="ECO:0000259" key="6">
    <source>
        <dbReference type="Pfam" id="PF00881"/>
    </source>
</evidence>
<keyword evidence="2 5" id="KW-0288">FMN</keyword>
<evidence type="ECO:0000256" key="2">
    <source>
        <dbReference type="ARBA" id="ARBA00022643"/>
    </source>
</evidence>
<dbReference type="NCBIfam" id="NF003768">
    <property type="entry name" value="PRK05365.1"/>
    <property type="match status" value="1"/>
</dbReference>
<comment type="cofactor">
    <cofactor evidence="5">
        <name>FMN</name>
        <dbReference type="ChEBI" id="CHEBI:58210"/>
    </cofactor>
</comment>
<dbReference type="CDD" id="cd02148">
    <property type="entry name" value="RutE-like"/>
    <property type="match status" value="1"/>
</dbReference>
<dbReference type="OrthoDB" id="9784375at2"/>
<feature type="domain" description="Nitroreductase" evidence="6">
    <location>
        <begin position="21"/>
        <end position="153"/>
    </location>
</feature>
<dbReference type="AlphaFoldDB" id="A0A516H5G7"/>
<evidence type="ECO:0000256" key="3">
    <source>
        <dbReference type="ARBA" id="ARBA00022857"/>
    </source>
</evidence>
<dbReference type="InterPro" id="IPR023936">
    <property type="entry name" value="RutE-like"/>
</dbReference>
<protein>
    <recommendedName>
        <fullName evidence="5">Putative NADH dehydrogenase/NAD(P)H nitroreductase FNB15_17485</fullName>
        <ecNumber evidence="5">1.-.-.-</ecNumber>
    </recommendedName>
</protein>
<keyword evidence="1 5" id="KW-0285">Flavoprotein</keyword>
<gene>
    <name evidence="7" type="ORF">FNB15_17485</name>
</gene>
<name>A0A516H5G7_9PROT</name>
<comment type="similarity">
    <text evidence="5">Belongs to the nitroreductase family. HadB/RutE subfamily.</text>
</comment>
<dbReference type="InterPro" id="IPR050461">
    <property type="entry name" value="Nitroreductase_HadB/RutE"/>
</dbReference>
<dbReference type="Pfam" id="PF00881">
    <property type="entry name" value="Nitroreductase"/>
    <property type="match status" value="1"/>
</dbReference>
<accession>A0A516H5G7</accession>
<evidence type="ECO:0000313" key="8">
    <source>
        <dbReference type="Proteomes" id="UP000317496"/>
    </source>
</evidence>
<dbReference type="InterPro" id="IPR029479">
    <property type="entry name" value="Nitroreductase"/>
</dbReference>
<dbReference type="HAMAP" id="MF_01204">
    <property type="entry name" value="Oxidoreductase_RutE_HadB"/>
    <property type="match status" value="1"/>
</dbReference>